<feature type="domain" description="RanBP2-type" evidence="12">
    <location>
        <begin position="621"/>
        <end position="650"/>
    </location>
</feature>
<evidence type="ECO:0000256" key="4">
    <source>
        <dbReference type="ARBA" id="ARBA00022771"/>
    </source>
</evidence>
<keyword evidence="5" id="KW-0862">Zinc</keyword>
<keyword evidence="14" id="KW-1185">Reference proteome</keyword>
<evidence type="ECO:0000256" key="3">
    <source>
        <dbReference type="ARBA" id="ARBA00022723"/>
    </source>
</evidence>
<dbReference type="PROSITE" id="PS50199">
    <property type="entry name" value="ZF_RANBP2_2"/>
    <property type="match status" value="2"/>
</dbReference>
<feature type="transmembrane region" description="Helical" evidence="10">
    <location>
        <begin position="120"/>
        <end position="143"/>
    </location>
</feature>
<gene>
    <name evidence="15" type="primary">LOC113687978</name>
</gene>
<dbReference type="GO" id="GO:0005634">
    <property type="term" value="C:nucleus"/>
    <property type="evidence" value="ECO:0007669"/>
    <property type="project" value="TreeGrafter"/>
</dbReference>
<evidence type="ECO:0000259" key="13">
    <source>
        <dbReference type="PROSITE" id="PS51397"/>
    </source>
</evidence>
<organism evidence="14 15">
    <name type="scientific">Coffea arabica</name>
    <name type="common">Arabian coffee</name>
    <dbReference type="NCBI Taxonomy" id="13443"/>
    <lineage>
        <taxon>Eukaryota</taxon>
        <taxon>Viridiplantae</taxon>
        <taxon>Streptophyta</taxon>
        <taxon>Embryophyta</taxon>
        <taxon>Tracheophyta</taxon>
        <taxon>Spermatophyta</taxon>
        <taxon>Magnoliopsida</taxon>
        <taxon>eudicotyledons</taxon>
        <taxon>Gunneridae</taxon>
        <taxon>Pentapetalae</taxon>
        <taxon>asterids</taxon>
        <taxon>lamiids</taxon>
        <taxon>Gentianales</taxon>
        <taxon>Rubiaceae</taxon>
        <taxon>Ixoroideae</taxon>
        <taxon>Gardenieae complex</taxon>
        <taxon>Bertiereae - Coffeeae clade</taxon>
        <taxon>Coffeeae</taxon>
        <taxon>Coffea</taxon>
    </lineage>
</organism>
<dbReference type="InterPro" id="IPR001876">
    <property type="entry name" value="Znf_RanBP2"/>
</dbReference>
<evidence type="ECO:0000256" key="7">
    <source>
        <dbReference type="ARBA" id="ARBA00023136"/>
    </source>
</evidence>
<feature type="chain" id="PRO_5046648376" evidence="11">
    <location>
        <begin position="22"/>
        <end position="682"/>
    </location>
</feature>
<protein>
    <submittedName>
        <fullName evidence="15">Uncharacterized protein isoform X1</fullName>
    </submittedName>
</protein>
<feature type="transmembrane region" description="Helical" evidence="10">
    <location>
        <begin position="235"/>
        <end position="258"/>
    </location>
</feature>
<evidence type="ECO:0000259" key="12">
    <source>
        <dbReference type="PROSITE" id="PS50199"/>
    </source>
</evidence>
<proteinExistence type="predicted"/>
<dbReference type="AlphaFoldDB" id="A0A6P6S5B9"/>
<evidence type="ECO:0000256" key="9">
    <source>
        <dbReference type="SAM" id="MobiDB-lite"/>
    </source>
</evidence>
<dbReference type="Pfam" id="PF02535">
    <property type="entry name" value="Zip"/>
    <property type="match status" value="1"/>
</dbReference>
<keyword evidence="3" id="KW-0479">Metal-binding</keyword>
<dbReference type="InterPro" id="IPR003689">
    <property type="entry name" value="ZIP"/>
</dbReference>
<dbReference type="Gene3D" id="2.30.30.380">
    <property type="entry name" value="Zn-finger domain of Sec23/24"/>
    <property type="match status" value="1"/>
</dbReference>
<feature type="domain" description="WLM" evidence="13">
    <location>
        <begin position="322"/>
        <end position="515"/>
    </location>
</feature>
<evidence type="ECO:0000256" key="6">
    <source>
        <dbReference type="ARBA" id="ARBA00022989"/>
    </source>
</evidence>
<keyword evidence="11" id="KW-0732">Signal</keyword>
<evidence type="ECO:0000256" key="8">
    <source>
        <dbReference type="PROSITE-ProRule" id="PRU00322"/>
    </source>
</evidence>
<dbReference type="PANTHER" id="PTHR46622">
    <property type="entry name" value="DNA-DEPENDENT METALLOPROTEASE WSS1"/>
    <property type="match status" value="1"/>
</dbReference>
<dbReference type="Pfam" id="PF08325">
    <property type="entry name" value="WLM"/>
    <property type="match status" value="1"/>
</dbReference>
<dbReference type="GO" id="GO:0008270">
    <property type="term" value="F:zinc ion binding"/>
    <property type="evidence" value="ECO:0007669"/>
    <property type="project" value="UniProtKB-KW"/>
</dbReference>
<dbReference type="GO" id="GO:0008237">
    <property type="term" value="F:metallopeptidase activity"/>
    <property type="evidence" value="ECO:0007669"/>
    <property type="project" value="TreeGrafter"/>
</dbReference>
<feature type="region of interest" description="Disordered" evidence="9">
    <location>
        <begin position="153"/>
        <end position="190"/>
    </location>
</feature>
<comment type="subcellular location">
    <subcellularLocation>
        <location evidence="1">Membrane</location>
        <topology evidence="1">Multi-pass membrane protein</topology>
    </subcellularLocation>
</comment>
<evidence type="ECO:0000256" key="10">
    <source>
        <dbReference type="SAM" id="Phobius"/>
    </source>
</evidence>
<dbReference type="RefSeq" id="XP_027061350.2">
    <property type="nucleotide sequence ID" value="XM_027205549.2"/>
</dbReference>
<evidence type="ECO:0000313" key="15">
    <source>
        <dbReference type="RefSeq" id="XP_027061350.2"/>
    </source>
</evidence>
<reference evidence="15" key="2">
    <citation type="submission" date="2025-08" db="UniProtKB">
        <authorList>
            <consortium name="RefSeq"/>
        </authorList>
    </citation>
    <scope>IDENTIFICATION</scope>
    <source>
        <tissue evidence="15">Leaves</tissue>
    </source>
</reference>
<dbReference type="InterPro" id="IPR053000">
    <property type="entry name" value="WSS1-like_metalloprotease"/>
</dbReference>
<keyword evidence="2 10" id="KW-0812">Transmembrane</keyword>
<dbReference type="SUPFAM" id="SSF90209">
    <property type="entry name" value="Ran binding protein zinc finger-like"/>
    <property type="match status" value="2"/>
</dbReference>
<name>A0A6P6S5B9_COFAR</name>
<accession>A0A6P6S5B9</accession>
<feature type="transmembrane region" description="Helical" evidence="10">
    <location>
        <begin position="81"/>
        <end position="100"/>
    </location>
</feature>
<feature type="transmembrane region" description="Helical" evidence="10">
    <location>
        <begin position="47"/>
        <end position="69"/>
    </location>
</feature>
<feature type="transmembrane region" description="Helical" evidence="10">
    <location>
        <begin position="209"/>
        <end position="229"/>
    </location>
</feature>
<dbReference type="PROSITE" id="PS01358">
    <property type="entry name" value="ZF_RANBP2_1"/>
    <property type="match status" value="2"/>
</dbReference>
<dbReference type="InterPro" id="IPR013536">
    <property type="entry name" value="WLM_dom"/>
</dbReference>
<evidence type="ECO:0000256" key="1">
    <source>
        <dbReference type="ARBA" id="ARBA00004141"/>
    </source>
</evidence>
<feature type="transmembrane region" description="Helical" evidence="10">
    <location>
        <begin position="270"/>
        <end position="290"/>
    </location>
</feature>
<reference evidence="14" key="1">
    <citation type="journal article" date="2025" name="Foods">
        <title>Unveiling the Microbial Signatures of Arabica Coffee Cherries: Insights into Ripeness Specific Diversity, Functional Traits, and Implications for Quality and Safety.</title>
        <authorList>
            <consortium name="RefSeq"/>
            <person name="Tenea G.N."/>
            <person name="Cifuentes V."/>
            <person name="Reyes P."/>
            <person name="Cevallos-Vallejos M."/>
        </authorList>
    </citation>
    <scope>NUCLEOTIDE SEQUENCE [LARGE SCALE GENOMIC DNA]</scope>
</reference>
<dbReference type="GO" id="GO:0006281">
    <property type="term" value="P:DNA repair"/>
    <property type="evidence" value="ECO:0007669"/>
    <property type="project" value="TreeGrafter"/>
</dbReference>
<dbReference type="Proteomes" id="UP001652660">
    <property type="component" value="Chromosome 5e"/>
</dbReference>
<dbReference type="GeneID" id="113687978"/>
<sequence length="682" mass="74767">MARPHIILALILLFLVVSATAHGGAHDGDDDSADSGSDPSSEKPNLRARSLILVKIWCLILVFVGTFAGGMSPYFFKWNEAFIVLGTQFAGGVFLGTALMHFLSDSNETFEDLTHKEYPFAFMLASAGYLLTMLADCFIFYIYGKQQGNDGSSSTGGADHLHHHQGVAHSGKGSGNGGASQPEVQVHGPSDHHFSKAPLVTAASLGDSILLIVALCFHSVFEGIAIGVAETKADAWKALWTVCLHKIFAAIAMGIALLRMIPNRPLLSCAAYAFAFAISSPIGVAIGIIIDATTQGGKFGIKISLSFNNCKKHTHPNLRYQIMNSADGNKVWEIRVMKTKPKQEEARKFLQKIAAQVQPIMQKHNWKVKLLSEFCQQNLLGLNIGGGQHVKLRLRSYYSDEEFFPYDEVLDTMLHELCHNVHGPHDAGFYRLWDELRRECEDLIRKGISGTGRPLGGIKPQPPLSFLRQTVLAAAETRVHPLLPSGPKRIGGDSSMMAALTPTQAAAMAAERRYRDNIWCGSESYDASENAEENNNQYSLNIVHSSKNPRDFGSFDGQILNVISRKRRRGLNGIASSSLSNNGHSKSKFLDLTTDADFESSREDLSSKTAPRSVCGSNPTRGSMWECGTCTLLNPQTALMCELCSSGKPKDVDGKRKFWSCKFCTLDNVVKMERCEACGEWR</sequence>
<dbReference type="PANTHER" id="PTHR46622:SF3">
    <property type="entry name" value="ZINC ION BINDING PROTEIN"/>
    <property type="match status" value="1"/>
</dbReference>
<keyword evidence="4 8" id="KW-0863">Zinc-finger</keyword>
<dbReference type="OrthoDB" id="261960at2759"/>
<feature type="domain" description="RanBP2-type" evidence="12">
    <location>
        <begin position="655"/>
        <end position="682"/>
    </location>
</feature>
<feature type="signal peptide" evidence="11">
    <location>
        <begin position="1"/>
        <end position="21"/>
    </location>
</feature>
<dbReference type="PROSITE" id="PS51397">
    <property type="entry name" value="WLM"/>
    <property type="match status" value="1"/>
</dbReference>
<evidence type="ECO:0000256" key="11">
    <source>
        <dbReference type="SAM" id="SignalP"/>
    </source>
</evidence>
<keyword evidence="7 10" id="KW-0472">Membrane</keyword>
<evidence type="ECO:0000313" key="14">
    <source>
        <dbReference type="Proteomes" id="UP001652660"/>
    </source>
</evidence>
<keyword evidence="6 10" id="KW-1133">Transmembrane helix</keyword>
<dbReference type="InterPro" id="IPR036443">
    <property type="entry name" value="Znf_RanBP2_sf"/>
</dbReference>
<evidence type="ECO:0000256" key="5">
    <source>
        <dbReference type="ARBA" id="ARBA00022833"/>
    </source>
</evidence>
<evidence type="ECO:0000256" key="2">
    <source>
        <dbReference type="ARBA" id="ARBA00022692"/>
    </source>
</evidence>
<dbReference type="SMART" id="SM00547">
    <property type="entry name" value="ZnF_RBZ"/>
    <property type="match status" value="2"/>
</dbReference>